<proteinExistence type="predicted"/>
<reference evidence="4 5" key="1">
    <citation type="submission" date="2019-03" db="EMBL/GenBank/DDBJ databases">
        <title>Seongchinamella monodicae gen. nov., sp. nov., a novel member of the Gammaproteobacteria isolated from a tidal mudflat of beach.</title>
        <authorList>
            <person name="Yang H.G."/>
            <person name="Kang J.W."/>
            <person name="Lee S.D."/>
        </authorList>
    </citation>
    <scope>NUCLEOTIDE SEQUENCE [LARGE SCALE GENOMIC DNA]</scope>
    <source>
        <strain evidence="4 5">GH4-78</strain>
    </source>
</reference>
<organism evidence="4 5">
    <name type="scientific">Seongchinamella unica</name>
    <dbReference type="NCBI Taxonomy" id="2547392"/>
    <lineage>
        <taxon>Bacteria</taxon>
        <taxon>Pseudomonadati</taxon>
        <taxon>Pseudomonadota</taxon>
        <taxon>Gammaproteobacteria</taxon>
        <taxon>Cellvibrionales</taxon>
        <taxon>Halieaceae</taxon>
        <taxon>Seongchinamella</taxon>
    </lineage>
</organism>
<dbReference type="RefSeq" id="WP_133208886.1">
    <property type="nucleotide sequence ID" value="NZ_SMSE01000001.1"/>
</dbReference>
<keyword evidence="2" id="KW-0732">Signal</keyword>
<dbReference type="InterPro" id="IPR025711">
    <property type="entry name" value="PepSY"/>
</dbReference>
<comment type="caution">
    <text evidence="4">The sequence shown here is derived from an EMBL/GenBank/DDBJ whole genome shotgun (WGS) entry which is preliminary data.</text>
</comment>
<feature type="signal peptide" evidence="2">
    <location>
        <begin position="1"/>
        <end position="21"/>
    </location>
</feature>
<gene>
    <name evidence="4" type="ORF">E2F43_00280</name>
</gene>
<keyword evidence="5" id="KW-1185">Reference proteome</keyword>
<feature type="compositionally biased region" description="Low complexity" evidence="1">
    <location>
        <begin position="101"/>
        <end position="111"/>
    </location>
</feature>
<feature type="chain" id="PRO_5020765878" evidence="2">
    <location>
        <begin position="22"/>
        <end position="111"/>
    </location>
</feature>
<dbReference type="EMBL" id="SMSE01000001">
    <property type="protein sequence ID" value="TDG14714.1"/>
    <property type="molecule type" value="Genomic_DNA"/>
</dbReference>
<dbReference type="AlphaFoldDB" id="A0A4R5LTM4"/>
<evidence type="ECO:0000313" key="5">
    <source>
        <dbReference type="Proteomes" id="UP000295554"/>
    </source>
</evidence>
<protein>
    <submittedName>
        <fullName evidence="4">PepSY domain-containing protein</fullName>
    </submittedName>
</protein>
<dbReference type="OrthoDB" id="5625293at2"/>
<evidence type="ECO:0000259" key="3">
    <source>
        <dbReference type="Pfam" id="PF13670"/>
    </source>
</evidence>
<dbReference type="Proteomes" id="UP000295554">
    <property type="component" value="Unassembled WGS sequence"/>
</dbReference>
<sequence>MKHTLFTAIVAGSLLSGPALAKDDCTDPVADWQPREQLQAQLAASGWQVDRVKVDDGCYEVRGLDRNGHRIEAKFSPASLQIVELEIEFDPSGDTSDYLLPGAPGARAGAE</sequence>
<evidence type="ECO:0000256" key="2">
    <source>
        <dbReference type="SAM" id="SignalP"/>
    </source>
</evidence>
<name>A0A4R5LTM4_9GAMM</name>
<evidence type="ECO:0000256" key="1">
    <source>
        <dbReference type="SAM" id="MobiDB-lite"/>
    </source>
</evidence>
<feature type="domain" description="PepSY" evidence="3">
    <location>
        <begin position="6"/>
        <end position="85"/>
    </location>
</feature>
<accession>A0A4R5LTM4</accession>
<dbReference type="Pfam" id="PF13670">
    <property type="entry name" value="PepSY_2"/>
    <property type="match status" value="1"/>
</dbReference>
<feature type="region of interest" description="Disordered" evidence="1">
    <location>
        <begin position="91"/>
        <end position="111"/>
    </location>
</feature>
<evidence type="ECO:0000313" key="4">
    <source>
        <dbReference type="EMBL" id="TDG14714.1"/>
    </source>
</evidence>